<reference evidence="8 9" key="1">
    <citation type="journal article" date="2023" name="Plants (Basel)">
        <title>Bridging the Gap: Combining Genomics and Transcriptomics Approaches to Understand Stylosanthes scabra, an Orphan Legume from the Brazilian Caatinga.</title>
        <authorList>
            <person name="Ferreira-Neto J.R.C."/>
            <person name="da Silva M.D."/>
            <person name="Binneck E."/>
            <person name="de Melo N.F."/>
            <person name="da Silva R.H."/>
            <person name="de Melo A.L.T.M."/>
            <person name="Pandolfi V."/>
            <person name="Bustamante F.O."/>
            <person name="Brasileiro-Vidal A.C."/>
            <person name="Benko-Iseppon A.M."/>
        </authorList>
    </citation>
    <scope>NUCLEOTIDE SEQUENCE [LARGE SCALE GENOMIC DNA]</scope>
    <source>
        <tissue evidence="8">Leaves</tissue>
    </source>
</reference>
<name>A0ABU6Y708_9FABA</name>
<gene>
    <name evidence="8" type="ORF">PIB30_014772</name>
</gene>
<evidence type="ECO:0000256" key="6">
    <source>
        <dbReference type="ARBA" id="ARBA00023004"/>
    </source>
</evidence>
<keyword evidence="4" id="KW-0479">Metal-binding</keyword>
<keyword evidence="3" id="KW-0349">Heme</keyword>
<comment type="cofactor">
    <cofactor evidence="1">
        <name>heme</name>
        <dbReference type="ChEBI" id="CHEBI:30413"/>
    </cofactor>
</comment>
<protein>
    <recommendedName>
        <fullName evidence="10">Cytochrome P450</fullName>
    </recommendedName>
</protein>
<evidence type="ECO:0000256" key="3">
    <source>
        <dbReference type="ARBA" id="ARBA00022617"/>
    </source>
</evidence>
<evidence type="ECO:0000256" key="1">
    <source>
        <dbReference type="ARBA" id="ARBA00001971"/>
    </source>
</evidence>
<dbReference type="InterPro" id="IPR001128">
    <property type="entry name" value="Cyt_P450"/>
</dbReference>
<dbReference type="Proteomes" id="UP001341840">
    <property type="component" value="Unassembled WGS sequence"/>
</dbReference>
<keyword evidence="7" id="KW-0503">Monooxygenase</keyword>
<proteinExistence type="inferred from homology"/>
<sequence>MQLRFGSQSVVVGSSAKIAKAFFKTHDVAIFGRPKLAAGKYTTYNYSNITWPQYGPYWKQACKLCMTELLSAKRLDSYEYIRKQELAAEQELRAFLNDLFVNTNEPIELKHHFNTLTLNIISRMVFGKKYLENSENAIVSPEEVTKMLDKLFVLNGVLNIRDFIPWINFLDLQGYIKKMKMLGKKFDRFIERVLDEHIERRKAGRIMVPKTWLVCFCRLLRI</sequence>
<dbReference type="Pfam" id="PF00067">
    <property type="entry name" value="p450"/>
    <property type="match status" value="1"/>
</dbReference>
<comment type="similarity">
    <text evidence="2">Belongs to the cytochrome P450 family.</text>
</comment>
<dbReference type="InterPro" id="IPR036396">
    <property type="entry name" value="Cyt_P450_sf"/>
</dbReference>
<comment type="caution">
    <text evidence="8">The sequence shown here is derived from an EMBL/GenBank/DDBJ whole genome shotgun (WGS) entry which is preliminary data.</text>
</comment>
<evidence type="ECO:0000256" key="2">
    <source>
        <dbReference type="ARBA" id="ARBA00010617"/>
    </source>
</evidence>
<evidence type="ECO:0000313" key="8">
    <source>
        <dbReference type="EMBL" id="MED6205085.1"/>
    </source>
</evidence>
<accession>A0ABU6Y708</accession>
<evidence type="ECO:0000313" key="9">
    <source>
        <dbReference type="Proteomes" id="UP001341840"/>
    </source>
</evidence>
<keyword evidence="9" id="KW-1185">Reference proteome</keyword>
<evidence type="ECO:0008006" key="10">
    <source>
        <dbReference type="Google" id="ProtNLM"/>
    </source>
</evidence>
<evidence type="ECO:0000256" key="4">
    <source>
        <dbReference type="ARBA" id="ARBA00022723"/>
    </source>
</evidence>
<dbReference type="PANTHER" id="PTHR47944:SF4">
    <property type="entry name" value="OS09G0441700 PROTEIN"/>
    <property type="match status" value="1"/>
</dbReference>
<dbReference type="EMBL" id="JASCZI010241695">
    <property type="protein sequence ID" value="MED6205085.1"/>
    <property type="molecule type" value="Genomic_DNA"/>
</dbReference>
<keyword evidence="6" id="KW-0408">Iron</keyword>
<organism evidence="8 9">
    <name type="scientific">Stylosanthes scabra</name>
    <dbReference type="NCBI Taxonomy" id="79078"/>
    <lineage>
        <taxon>Eukaryota</taxon>
        <taxon>Viridiplantae</taxon>
        <taxon>Streptophyta</taxon>
        <taxon>Embryophyta</taxon>
        <taxon>Tracheophyta</taxon>
        <taxon>Spermatophyta</taxon>
        <taxon>Magnoliopsida</taxon>
        <taxon>eudicotyledons</taxon>
        <taxon>Gunneridae</taxon>
        <taxon>Pentapetalae</taxon>
        <taxon>rosids</taxon>
        <taxon>fabids</taxon>
        <taxon>Fabales</taxon>
        <taxon>Fabaceae</taxon>
        <taxon>Papilionoideae</taxon>
        <taxon>50 kb inversion clade</taxon>
        <taxon>dalbergioids sensu lato</taxon>
        <taxon>Dalbergieae</taxon>
        <taxon>Pterocarpus clade</taxon>
        <taxon>Stylosanthes</taxon>
    </lineage>
</organism>
<keyword evidence="5" id="KW-0560">Oxidoreductase</keyword>
<dbReference type="SUPFAM" id="SSF48264">
    <property type="entry name" value="Cytochrome P450"/>
    <property type="match status" value="1"/>
</dbReference>
<evidence type="ECO:0000256" key="7">
    <source>
        <dbReference type="ARBA" id="ARBA00023033"/>
    </source>
</evidence>
<evidence type="ECO:0000256" key="5">
    <source>
        <dbReference type="ARBA" id="ARBA00023002"/>
    </source>
</evidence>
<dbReference type="PANTHER" id="PTHR47944">
    <property type="entry name" value="CYTOCHROME P450 98A9"/>
    <property type="match status" value="1"/>
</dbReference>
<dbReference type="Gene3D" id="1.10.630.10">
    <property type="entry name" value="Cytochrome P450"/>
    <property type="match status" value="1"/>
</dbReference>